<evidence type="ECO:0000313" key="1">
    <source>
        <dbReference type="EMBL" id="KKQ45291.1"/>
    </source>
</evidence>
<protein>
    <submittedName>
        <fullName evidence="1">Uncharacterized protein</fullName>
    </submittedName>
</protein>
<dbReference type="AlphaFoldDB" id="A0A0G0KXM4"/>
<accession>A0A0G0KXM4</accession>
<dbReference type="EMBL" id="LBTR01000017">
    <property type="protein sequence ID" value="KKQ45291.1"/>
    <property type="molecule type" value="Genomic_DNA"/>
</dbReference>
<dbReference type="Proteomes" id="UP000034603">
    <property type="component" value="Unassembled WGS sequence"/>
</dbReference>
<name>A0A0G0KXM4_9BACT</name>
<sequence length="288" mass="34233">MNQLLQNKITKIVKVFDKFDNNVDIPIIKRRINSFLMNNQPIRLVCFTCSTINDKYLFSQTSPWRYVNLNPKGNNLEPDVPTLILLLNELNKAYPTELTVIIGNTDPFYIYSENFGIYKKLSYSKLWSKFAQRWRAYKTNLDSYLKSQNLQNYNLVSWYEIENQILSEKGIEFCQLFNLSLPIINNYFNKNDFKIELNRLREAFGKDKYFKCIKPPSDKVLKVWIKRKFTEYTIQGFFIYLFLPNSILLQNEKPSLLRTKMYQPLITKTFSDRLPVIYPFGVDNTGYQ</sequence>
<gene>
    <name evidence="1" type="ORF">US62_C0017G0010</name>
</gene>
<organism evidence="1 2">
    <name type="scientific">Candidatus Woesebacteria bacterium GW2011_GWA1_37_8</name>
    <dbReference type="NCBI Taxonomy" id="1618546"/>
    <lineage>
        <taxon>Bacteria</taxon>
        <taxon>Candidatus Woeseibacteriota</taxon>
    </lineage>
</organism>
<comment type="caution">
    <text evidence="1">The sequence shown here is derived from an EMBL/GenBank/DDBJ whole genome shotgun (WGS) entry which is preliminary data.</text>
</comment>
<proteinExistence type="predicted"/>
<reference evidence="1 2" key="1">
    <citation type="journal article" date="2015" name="Nature">
        <title>rRNA introns, odd ribosomes, and small enigmatic genomes across a large radiation of phyla.</title>
        <authorList>
            <person name="Brown C.T."/>
            <person name="Hug L.A."/>
            <person name="Thomas B.C."/>
            <person name="Sharon I."/>
            <person name="Castelle C.J."/>
            <person name="Singh A."/>
            <person name="Wilkins M.J."/>
            <person name="Williams K.H."/>
            <person name="Banfield J.F."/>
        </authorList>
    </citation>
    <scope>NUCLEOTIDE SEQUENCE [LARGE SCALE GENOMIC DNA]</scope>
</reference>
<evidence type="ECO:0000313" key="2">
    <source>
        <dbReference type="Proteomes" id="UP000034603"/>
    </source>
</evidence>